<comment type="similarity">
    <text evidence="2">Belongs to the YajC family.</text>
</comment>
<dbReference type="InterPro" id="IPR003849">
    <property type="entry name" value="Preprotein_translocase_YajC"/>
</dbReference>
<evidence type="ECO:0000313" key="11">
    <source>
        <dbReference type="EMBL" id="PWK08975.1"/>
    </source>
</evidence>
<keyword evidence="6" id="KW-0653">Protein transport</keyword>
<protein>
    <submittedName>
        <fullName evidence="11">Preprotein translocase subunit YajC</fullName>
    </submittedName>
</protein>
<dbReference type="SMART" id="SM01323">
    <property type="entry name" value="YajC"/>
    <property type="match status" value="1"/>
</dbReference>
<organism evidence="11 12">
    <name type="scientific">Tumebacillus permanentifrigoris</name>
    <dbReference type="NCBI Taxonomy" id="378543"/>
    <lineage>
        <taxon>Bacteria</taxon>
        <taxon>Bacillati</taxon>
        <taxon>Bacillota</taxon>
        <taxon>Bacilli</taxon>
        <taxon>Bacillales</taxon>
        <taxon>Alicyclobacillaceae</taxon>
        <taxon>Tumebacillus</taxon>
    </lineage>
</organism>
<evidence type="ECO:0000256" key="4">
    <source>
        <dbReference type="ARBA" id="ARBA00022475"/>
    </source>
</evidence>
<dbReference type="AlphaFoldDB" id="A0A316D7R4"/>
<dbReference type="Pfam" id="PF02699">
    <property type="entry name" value="YajC"/>
    <property type="match status" value="1"/>
</dbReference>
<reference evidence="11 12" key="1">
    <citation type="submission" date="2018-05" db="EMBL/GenBank/DDBJ databases">
        <title>Genomic Encyclopedia of Type Strains, Phase IV (KMG-IV): sequencing the most valuable type-strain genomes for metagenomic binning, comparative biology and taxonomic classification.</title>
        <authorList>
            <person name="Goeker M."/>
        </authorList>
    </citation>
    <scope>NUCLEOTIDE SEQUENCE [LARGE SCALE GENOMIC DNA]</scope>
    <source>
        <strain evidence="11 12">DSM 18773</strain>
    </source>
</reference>
<dbReference type="RefSeq" id="WP_109690232.1">
    <property type="nucleotide sequence ID" value="NZ_QGGL01000014.1"/>
</dbReference>
<sequence>MDMIYQLGPFLLVFVVFYFLLIRPQQKRQKERVNMLNQLKKGEQVVTVGGLHGTIDSIDDKTCVLKVSETTKLTFERSAISTIKKD</sequence>
<comment type="caution">
    <text evidence="11">The sequence shown here is derived from an EMBL/GenBank/DDBJ whole genome shotgun (WGS) entry which is preliminary data.</text>
</comment>
<keyword evidence="5 10" id="KW-0812">Transmembrane</keyword>
<keyword evidence="12" id="KW-1185">Reference proteome</keyword>
<evidence type="ECO:0000256" key="6">
    <source>
        <dbReference type="ARBA" id="ARBA00022927"/>
    </source>
</evidence>
<dbReference type="Proteomes" id="UP000245634">
    <property type="component" value="Unassembled WGS sequence"/>
</dbReference>
<comment type="subcellular location">
    <subcellularLocation>
        <location evidence="1">Cell membrane</location>
        <topology evidence="1">Single-pass membrane protein</topology>
    </subcellularLocation>
</comment>
<proteinExistence type="inferred from homology"/>
<keyword evidence="7 10" id="KW-1133">Transmembrane helix</keyword>
<dbReference type="GO" id="GO:0005886">
    <property type="term" value="C:plasma membrane"/>
    <property type="evidence" value="ECO:0007669"/>
    <property type="project" value="UniProtKB-SubCell"/>
</dbReference>
<name>A0A316D7R4_9BACL</name>
<dbReference type="PANTHER" id="PTHR33909">
    <property type="entry name" value="SEC TRANSLOCON ACCESSORY COMPLEX SUBUNIT YAJC"/>
    <property type="match status" value="1"/>
</dbReference>
<accession>A0A316D7R4</accession>
<keyword evidence="3" id="KW-0813">Transport</keyword>
<evidence type="ECO:0000256" key="2">
    <source>
        <dbReference type="ARBA" id="ARBA00006742"/>
    </source>
</evidence>
<dbReference type="GO" id="GO:0015031">
    <property type="term" value="P:protein transport"/>
    <property type="evidence" value="ECO:0007669"/>
    <property type="project" value="UniProtKB-KW"/>
</dbReference>
<evidence type="ECO:0000313" key="12">
    <source>
        <dbReference type="Proteomes" id="UP000245634"/>
    </source>
</evidence>
<dbReference type="NCBIfam" id="TIGR00739">
    <property type="entry name" value="yajC"/>
    <property type="match status" value="1"/>
</dbReference>
<evidence type="ECO:0000256" key="7">
    <source>
        <dbReference type="ARBA" id="ARBA00022989"/>
    </source>
</evidence>
<dbReference type="PANTHER" id="PTHR33909:SF1">
    <property type="entry name" value="SEC TRANSLOCON ACCESSORY COMPLEX SUBUNIT YAJC"/>
    <property type="match status" value="1"/>
</dbReference>
<dbReference type="EMBL" id="QGGL01000014">
    <property type="protein sequence ID" value="PWK08975.1"/>
    <property type="molecule type" value="Genomic_DNA"/>
</dbReference>
<dbReference type="PRINTS" id="PR01853">
    <property type="entry name" value="YAJCTRNLCASE"/>
</dbReference>
<evidence type="ECO:0000256" key="3">
    <source>
        <dbReference type="ARBA" id="ARBA00022448"/>
    </source>
</evidence>
<evidence type="ECO:0000256" key="5">
    <source>
        <dbReference type="ARBA" id="ARBA00022692"/>
    </source>
</evidence>
<keyword evidence="9 10" id="KW-0472">Membrane</keyword>
<gene>
    <name evidence="11" type="ORF">C7459_11441</name>
</gene>
<evidence type="ECO:0000256" key="8">
    <source>
        <dbReference type="ARBA" id="ARBA00023010"/>
    </source>
</evidence>
<feature type="transmembrane region" description="Helical" evidence="10">
    <location>
        <begin position="6"/>
        <end position="22"/>
    </location>
</feature>
<evidence type="ECO:0000256" key="1">
    <source>
        <dbReference type="ARBA" id="ARBA00004162"/>
    </source>
</evidence>
<keyword evidence="8" id="KW-0811">Translocation</keyword>
<evidence type="ECO:0000256" key="10">
    <source>
        <dbReference type="SAM" id="Phobius"/>
    </source>
</evidence>
<evidence type="ECO:0000256" key="9">
    <source>
        <dbReference type="ARBA" id="ARBA00023136"/>
    </source>
</evidence>
<keyword evidence="4" id="KW-1003">Cell membrane</keyword>
<dbReference type="OrthoDB" id="9800132at2"/>